<dbReference type="InterPro" id="IPR011991">
    <property type="entry name" value="ArsR-like_HTH"/>
</dbReference>
<name>A0ABX2F372_9PSEU</name>
<organism evidence="5 6">
    <name type="scientific">Kibdelosporangium persicum</name>
    <dbReference type="NCBI Taxonomy" id="2698649"/>
    <lineage>
        <taxon>Bacteria</taxon>
        <taxon>Bacillati</taxon>
        <taxon>Actinomycetota</taxon>
        <taxon>Actinomycetes</taxon>
        <taxon>Pseudonocardiales</taxon>
        <taxon>Pseudonocardiaceae</taxon>
        <taxon>Kibdelosporangium</taxon>
    </lineage>
</organism>
<dbReference type="PANTHER" id="PTHR33154">
    <property type="entry name" value="TRANSCRIPTIONAL REGULATOR, ARSR FAMILY"/>
    <property type="match status" value="1"/>
</dbReference>
<protein>
    <submittedName>
        <fullName evidence="5">Winged helix-turn-helix transcriptional regulator</fullName>
    </submittedName>
</protein>
<keyword evidence="2" id="KW-0238">DNA-binding</keyword>
<evidence type="ECO:0000256" key="3">
    <source>
        <dbReference type="ARBA" id="ARBA00023163"/>
    </source>
</evidence>
<evidence type="ECO:0000256" key="1">
    <source>
        <dbReference type="ARBA" id="ARBA00023015"/>
    </source>
</evidence>
<dbReference type="Gene3D" id="1.10.10.10">
    <property type="entry name" value="Winged helix-like DNA-binding domain superfamily/Winged helix DNA-binding domain"/>
    <property type="match status" value="1"/>
</dbReference>
<gene>
    <name evidence="5" type="ORF">GC106_29960</name>
</gene>
<evidence type="ECO:0000313" key="6">
    <source>
        <dbReference type="Proteomes" id="UP000763557"/>
    </source>
</evidence>
<dbReference type="SMART" id="SM00418">
    <property type="entry name" value="HTH_ARSR"/>
    <property type="match status" value="1"/>
</dbReference>
<dbReference type="PANTHER" id="PTHR33154:SF18">
    <property type="entry name" value="ARSENICAL RESISTANCE OPERON REPRESSOR"/>
    <property type="match status" value="1"/>
</dbReference>
<dbReference type="InterPro" id="IPR036388">
    <property type="entry name" value="WH-like_DNA-bd_sf"/>
</dbReference>
<sequence length="99" mass="10751">MPDGADLPDDDAVAVRVVLVCRALANPVRVRLLSLLRAAPGGEACVGELIESVGVSQSTVSHHLRVLVDAGLVRSARRGHWVWYSPRSDQLDVIDFLLR</sequence>
<evidence type="ECO:0000313" key="5">
    <source>
        <dbReference type="EMBL" id="NRN65781.1"/>
    </source>
</evidence>
<dbReference type="InterPro" id="IPR036390">
    <property type="entry name" value="WH_DNA-bd_sf"/>
</dbReference>
<dbReference type="NCBIfam" id="NF033788">
    <property type="entry name" value="HTH_metalloreg"/>
    <property type="match status" value="1"/>
</dbReference>
<keyword evidence="3" id="KW-0804">Transcription</keyword>
<accession>A0ABX2F372</accession>
<comment type="caution">
    <text evidence="5">The sequence shown here is derived from an EMBL/GenBank/DDBJ whole genome shotgun (WGS) entry which is preliminary data.</text>
</comment>
<dbReference type="SUPFAM" id="SSF46785">
    <property type="entry name" value="Winged helix' DNA-binding domain"/>
    <property type="match status" value="1"/>
</dbReference>
<keyword evidence="6" id="KW-1185">Reference proteome</keyword>
<dbReference type="Pfam" id="PF01022">
    <property type="entry name" value="HTH_5"/>
    <property type="match status" value="1"/>
</dbReference>
<dbReference type="CDD" id="cd00090">
    <property type="entry name" value="HTH_ARSR"/>
    <property type="match status" value="1"/>
</dbReference>
<reference evidence="5 6" key="1">
    <citation type="submission" date="2020-01" db="EMBL/GenBank/DDBJ databases">
        <title>Kibdelosporangium persica a novel Actinomycetes from a hot desert in Iran.</title>
        <authorList>
            <person name="Safaei N."/>
            <person name="Zaburannyi N."/>
            <person name="Mueller R."/>
            <person name="Wink J."/>
        </authorList>
    </citation>
    <scope>NUCLEOTIDE SEQUENCE [LARGE SCALE GENOMIC DNA]</scope>
    <source>
        <strain evidence="5 6">4NS15</strain>
    </source>
</reference>
<dbReference type="Proteomes" id="UP000763557">
    <property type="component" value="Unassembled WGS sequence"/>
</dbReference>
<evidence type="ECO:0000259" key="4">
    <source>
        <dbReference type="PROSITE" id="PS50987"/>
    </source>
</evidence>
<dbReference type="InterPro" id="IPR001845">
    <property type="entry name" value="HTH_ArsR_DNA-bd_dom"/>
</dbReference>
<dbReference type="EMBL" id="JAAATY010000007">
    <property type="protein sequence ID" value="NRN65781.1"/>
    <property type="molecule type" value="Genomic_DNA"/>
</dbReference>
<keyword evidence="1" id="KW-0805">Transcription regulation</keyword>
<feature type="domain" description="HTH arsR-type" evidence="4">
    <location>
        <begin position="9"/>
        <end position="99"/>
    </location>
</feature>
<dbReference type="InterPro" id="IPR051081">
    <property type="entry name" value="HTH_MetalResp_TranReg"/>
</dbReference>
<proteinExistence type="predicted"/>
<evidence type="ECO:0000256" key="2">
    <source>
        <dbReference type="ARBA" id="ARBA00023125"/>
    </source>
</evidence>
<dbReference type="PROSITE" id="PS50987">
    <property type="entry name" value="HTH_ARSR_2"/>
    <property type="match status" value="1"/>
</dbReference>
<dbReference type="PRINTS" id="PR00778">
    <property type="entry name" value="HTHARSR"/>
</dbReference>